<organism evidence="1 2">
    <name type="scientific">Ampelomyces quisqualis</name>
    <name type="common">Powdery mildew agent</name>
    <dbReference type="NCBI Taxonomy" id="50730"/>
    <lineage>
        <taxon>Eukaryota</taxon>
        <taxon>Fungi</taxon>
        <taxon>Dikarya</taxon>
        <taxon>Ascomycota</taxon>
        <taxon>Pezizomycotina</taxon>
        <taxon>Dothideomycetes</taxon>
        <taxon>Pleosporomycetidae</taxon>
        <taxon>Pleosporales</taxon>
        <taxon>Pleosporineae</taxon>
        <taxon>Phaeosphaeriaceae</taxon>
        <taxon>Ampelomyces</taxon>
    </lineage>
</organism>
<dbReference type="OrthoDB" id="3893333at2759"/>
<accession>A0A6A5QUX5</accession>
<keyword evidence="2" id="KW-1185">Reference proteome</keyword>
<dbReference type="Proteomes" id="UP000800096">
    <property type="component" value="Unassembled WGS sequence"/>
</dbReference>
<protein>
    <submittedName>
        <fullName evidence="1">Uncharacterized protein</fullName>
    </submittedName>
</protein>
<name>A0A6A5QUX5_AMPQU</name>
<evidence type="ECO:0000313" key="2">
    <source>
        <dbReference type="Proteomes" id="UP000800096"/>
    </source>
</evidence>
<dbReference type="EMBL" id="ML979133">
    <property type="protein sequence ID" value="KAF1918610.1"/>
    <property type="molecule type" value="Genomic_DNA"/>
</dbReference>
<dbReference type="AlphaFoldDB" id="A0A6A5QUX5"/>
<sequence length="533" mass="60532">MVELQNFAQDDAFRFEDLPVDMRMQVVEELLGPPVAATGNLRTVSTQPWPFRLQNRPNTTTDIPRVNQEISTIAKTVLYAFNKWVVFDIDCSHLLLPQAYLFVPFIVVDPEDAASLPLGIMQVRVQLYRAQLTMGLQALQLWPPSKSHRQLFLVHVENFESFLREVRVMELVYATRIMQGTPLLADATNTLSNTTAKVGQHGLKIRVDVHGNFPSHHMKSLLNLFRMFQGPLNEVCIQGFEDSTHTLAIEQSITKGTNTVETYLTEQMSHFLRFQRIAIVQLCERKSGVALVACPQATRLFKSIAAQKDSAETLLQGDFDEDKFIFLSVYALDSHYKTAAIMNYWDDCEGPDEAELRLAQVPDPILAPNANDFNAPEEIVAWNLLVSGLYCIFCYIPAKKHLGAWTRLTAHGKSIIVRTENMREPTPTALFDKAFEMLDEMRAVGVKYTDLASVVDKWRGWFAENIKPVVWRVHASIIPKVFRDHGVLTYMTKYADLVESKKAGVWVLVADGWVPDGYDEESELDPINDWYCV</sequence>
<gene>
    <name evidence="1" type="ORF">BDU57DRAFT_535680</name>
</gene>
<reference evidence="1" key="1">
    <citation type="journal article" date="2020" name="Stud. Mycol.">
        <title>101 Dothideomycetes genomes: a test case for predicting lifestyles and emergence of pathogens.</title>
        <authorList>
            <person name="Haridas S."/>
            <person name="Albert R."/>
            <person name="Binder M."/>
            <person name="Bloem J."/>
            <person name="Labutti K."/>
            <person name="Salamov A."/>
            <person name="Andreopoulos B."/>
            <person name="Baker S."/>
            <person name="Barry K."/>
            <person name="Bills G."/>
            <person name="Bluhm B."/>
            <person name="Cannon C."/>
            <person name="Castanera R."/>
            <person name="Culley D."/>
            <person name="Daum C."/>
            <person name="Ezra D."/>
            <person name="Gonzalez J."/>
            <person name="Henrissat B."/>
            <person name="Kuo A."/>
            <person name="Liang C."/>
            <person name="Lipzen A."/>
            <person name="Lutzoni F."/>
            <person name="Magnuson J."/>
            <person name="Mondo S."/>
            <person name="Nolan M."/>
            <person name="Ohm R."/>
            <person name="Pangilinan J."/>
            <person name="Park H.-J."/>
            <person name="Ramirez L."/>
            <person name="Alfaro M."/>
            <person name="Sun H."/>
            <person name="Tritt A."/>
            <person name="Yoshinaga Y."/>
            <person name="Zwiers L.-H."/>
            <person name="Turgeon B."/>
            <person name="Goodwin S."/>
            <person name="Spatafora J."/>
            <person name="Crous P."/>
            <person name="Grigoriev I."/>
        </authorList>
    </citation>
    <scope>NUCLEOTIDE SEQUENCE</scope>
    <source>
        <strain evidence="1">HMLAC05119</strain>
    </source>
</reference>
<proteinExistence type="predicted"/>
<evidence type="ECO:0000313" key="1">
    <source>
        <dbReference type="EMBL" id="KAF1918610.1"/>
    </source>
</evidence>